<organism evidence="2 3">
    <name type="scientific">Oryza sativa subsp. japonica</name>
    <name type="common">Rice</name>
    <dbReference type="NCBI Taxonomy" id="39947"/>
    <lineage>
        <taxon>Eukaryota</taxon>
        <taxon>Viridiplantae</taxon>
        <taxon>Streptophyta</taxon>
        <taxon>Embryophyta</taxon>
        <taxon>Tracheophyta</taxon>
        <taxon>Spermatophyta</taxon>
        <taxon>Magnoliopsida</taxon>
        <taxon>Liliopsida</taxon>
        <taxon>Poales</taxon>
        <taxon>Poaceae</taxon>
        <taxon>BOP clade</taxon>
        <taxon>Oryzoideae</taxon>
        <taxon>Oryzeae</taxon>
        <taxon>Oryzinae</taxon>
        <taxon>Oryza</taxon>
        <taxon>Oryza sativa</taxon>
    </lineage>
</organism>
<keyword evidence="3" id="KW-1185">Reference proteome</keyword>
<gene>
    <name evidence="2" type="ordered locus">Os07g0205800</name>
    <name evidence="2" type="ORF">OSNPB_070205800</name>
</gene>
<reference evidence="2 3" key="2">
    <citation type="journal article" date="2013" name="Plant Cell Physiol.">
        <title>Rice Annotation Project Database (RAP-DB): an integrative and interactive database for rice genomics.</title>
        <authorList>
            <person name="Sakai H."/>
            <person name="Lee S.S."/>
            <person name="Tanaka T."/>
            <person name="Numa H."/>
            <person name="Kim J."/>
            <person name="Kawahara Y."/>
            <person name="Wakimoto H."/>
            <person name="Yang C.C."/>
            <person name="Iwamoto M."/>
            <person name="Abe T."/>
            <person name="Yamada Y."/>
            <person name="Muto A."/>
            <person name="Inokuchi H."/>
            <person name="Ikemura T."/>
            <person name="Matsumoto T."/>
            <person name="Sasaki T."/>
            <person name="Itoh T."/>
        </authorList>
    </citation>
    <scope>NUCLEOTIDE SEQUENCE [LARGE SCALE GENOMIC DNA]</scope>
    <source>
        <strain evidence="3">cv. Nipponbare</strain>
    </source>
</reference>
<feature type="region of interest" description="Disordered" evidence="1">
    <location>
        <begin position="46"/>
        <end position="78"/>
    </location>
</feature>
<name>A0A0P0X433_ORYSJ</name>
<reference evidence="3" key="1">
    <citation type="journal article" date="2005" name="Nature">
        <title>The map-based sequence of the rice genome.</title>
        <authorList>
            <consortium name="International rice genome sequencing project (IRGSP)"/>
            <person name="Matsumoto T."/>
            <person name="Wu J."/>
            <person name="Kanamori H."/>
            <person name="Katayose Y."/>
            <person name="Fujisawa M."/>
            <person name="Namiki N."/>
            <person name="Mizuno H."/>
            <person name="Yamamoto K."/>
            <person name="Antonio B.A."/>
            <person name="Baba T."/>
            <person name="Sakata K."/>
            <person name="Nagamura Y."/>
            <person name="Aoki H."/>
            <person name="Arikawa K."/>
            <person name="Arita K."/>
            <person name="Bito T."/>
            <person name="Chiden Y."/>
            <person name="Fujitsuka N."/>
            <person name="Fukunaka R."/>
            <person name="Hamada M."/>
            <person name="Harada C."/>
            <person name="Hayashi A."/>
            <person name="Hijishita S."/>
            <person name="Honda M."/>
            <person name="Hosokawa S."/>
            <person name="Ichikawa Y."/>
            <person name="Idonuma A."/>
            <person name="Iijima M."/>
            <person name="Ikeda M."/>
            <person name="Ikeno M."/>
            <person name="Ito K."/>
            <person name="Ito S."/>
            <person name="Ito T."/>
            <person name="Ito Y."/>
            <person name="Ito Y."/>
            <person name="Iwabuchi A."/>
            <person name="Kamiya K."/>
            <person name="Karasawa W."/>
            <person name="Kurita K."/>
            <person name="Katagiri S."/>
            <person name="Kikuta A."/>
            <person name="Kobayashi H."/>
            <person name="Kobayashi N."/>
            <person name="Machita K."/>
            <person name="Maehara T."/>
            <person name="Masukawa M."/>
            <person name="Mizubayashi T."/>
            <person name="Mukai Y."/>
            <person name="Nagasaki H."/>
            <person name="Nagata Y."/>
            <person name="Naito S."/>
            <person name="Nakashima M."/>
            <person name="Nakama Y."/>
            <person name="Nakamichi Y."/>
            <person name="Nakamura M."/>
            <person name="Meguro A."/>
            <person name="Negishi M."/>
            <person name="Ohta I."/>
            <person name="Ohta T."/>
            <person name="Okamoto M."/>
            <person name="Ono N."/>
            <person name="Saji S."/>
            <person name="Sakaguchi M."/>
            <person name="Sakai K."/>
            <person name="Shibata M."/>
            <person name="Shimokawa T."/>
            <person name="Song J."/>
            <person name="Takazaki Y."/>
            <person name="Terasawa K."/>
            <person name="Tsugane M."/>
            <person name="Tsuji K."/>
            <person name="Ueda S."/>
            <person name="Waki K."/>
            <person name="Yamagata H."/>
            <person name="Yamamoto M."/>
            <person name="Yamamoto S."/>
            <person name="Yamane H."/>
            <person name="Yoshiki S."/>
            <person name="Yoshihara R."/>
            <person name="Yukawa K."/>
            <person name="Zhong H."/>
            <person name="Yano M."/>
            <person name="Yuan Q."/>
            <person name="Ouyang S."/>
            <person name="Liu J."/>
            <person name="Jones K.M."/>
            <person name="Gansberger K."/>
            <person name="Moffat K."/>
            <person name="Hill J."/>
            <person name="Bera J."/>
            <person name="Fadrosh D."/>
            <person name="Jin S."/>
            <person name="Johri S."/>
            <person name="Kim M."/>
            <person name="Overton L."/>
            <person name="Reardon M."/>
            <person name="Tsitrin T."/>
            <person name="Vuong H."/>
            <person name="Weaver B."/>
            <person name="Ciecko A."/>
            <person name="Tallon L."/>
            <person name="Jackson J."/>
            <person name="Pai G."/>
            <person name="Aken S.V."/>
            <person name="Utterback T."/>
            <person name="Reidmuller S."/>
            <person name="Feldblyum T."/>
            <person name="Hsiao J."/>
            <person name="Zismann V."/>
            <person name="Iobst S."/>
            <person name="de Vazeille A.R."/>
            <person name="Buell C.R."/>
            <person name="Ying K."/>
            <person name="Li Y."/>
            <person name="Lu T."/>
            <person name="Huang Y."/>
            <person name="Zhao Q."/>
            <person name="Feng Q."/>
            <person name="Zhang L."/>
            <person name="Zhu J."/>
            <person name="Weng Q."/>
            <person name="Mu J."/>
            <person name="Lu Y."/>
            <person name="Fan D."/>
            <person name="Liu Y."/>
            <person name="Guan J."/>
            <person name="Zhang Y."/>
            <person name="Yu S."/>
            <person name="Liu X."/>
            <person name="Zhang Y."/>
            <person name="Hong G."/>
            <person name="Han B."/>
            <person name="Choisne N."/>
            <person name="Demange N."/>
            <person name="Orjeda G."/>
            <person name="Samain S."/>
            <person name="Cattolico L."/>
            <person name="Pelletier E."/>
            <person name="Couloux A."/>
            <person name="Segurens B."/>
            <person name="Wincker P."/>
            <person name="D'Hont A."/>
            <person name="Scarpelli C."/>
            <person name="Weissenbach J."/>
            <person name="Salanoubat M."/>
            <person name="Quetier F."/>
            <person name="Yu Y."/>
            <person name="Kim H.R."/>
            <person name="Rambo T."/>
            <person name="Currie J."/>
            <person name="Collura K."/>
            <person name="Luo M."/>
            <person name="Yang T."/>
            <person name="Ammiraju J.S.S."/>
            <person name="Engler F."/>
            <person name="Soderlund C."/>
            <person name="Wing R.A."/>
            <person name="Palmer L.E."/>
            <person name="de la Bastide M."/>
            <person name="Spiegel L."/>
            <person name="Nascimento L."/>
            <person name="Zutavern T."/>
            <person name="O'Shaughnessy A."/>
            <person name="Dike S."/>
            <person name="Dedhia N."/>
            <person name="Preston R."/>
            <person name="Balija V."/>
            <person name="McCombie W.R."/>
            <person name="Chow T."/>
            <person name="Chen H."/>
            <person name="Chung M."/>
            <person name="Chen C."/>
            <person name="Shaw J."/>
            <person name="Wu H."/>
            <person name="Hsiao K."/>
            <person name="Chao Y."/>
            <person name="Chu M."/>
            <person name="Cheng C."/>
            <person name="Hour A."/>
            <person name="Lee P."/>
            <person name="Lin S."/>
            <person name="Lin Y."/>
            <person name="Liou J."/>
            <person name="Liu S."/>
            <person name="Hsing Y."/>
            <person name="Raghuvanshi S."/>
            <person name="Mohanty A."/>
            <person name="Bharti A.K."/>
            <person name="Gaur A."/>
            <person name="Gupta V."/>
            <person name="Kumar D."/>
            <person name="Ravi V."/>
            <person name="Vij S."/>
            <person name="Kapur A."/>
            <person name="Khurana P."/>
            <person name="Khurana P."/>
            <person name="Khurana J.P."/>
            <person name="Tyagi A.K."/>
            <person name="Gaikwad K."/>
            <person name="Singh A."/>
            <person name="Dalal V."/>
            <person name="Srivastava S."/>
            <person name="Dixit A."/>
            <person name="Pal A.K."/>
            <person name="Ghazi I.A."/>
            <person name="Yadav M."/>
            <person name="Pandit A."/>
            <person name="Bhargava A."/>
            <person name="Sureshbabu K."/>
            <person name="Batra K."/>
            <person name="Sharma T.R."/>
            <person name="Mohapatra T."/>
            <person name="Singh N.K."/>
            <person name="Messing J."/>
            <person name="Nelson A.B."/>
            <person name="Fuks G."/>
            <person name="Kavchok S."/>
            <person name="Keizer G."/>
            <person name="Linton E."/>
            <person name="Llaca V."/>
            <person name="Song R."/>
            <person name="Tanyolac B."/>
            <person name="Young S."/>
            <person name="Ho-Il K."/>
            <person name="Hahn J.H."/>
            <person name="Sangsakoo G."/>
            <person name="Vanavichit A."/>
            <person name="de Mattos Luiz.A.T."/>
            <person name="Zimmer P.D."/>
            <person name="Malone G."/>
            <person name="Dellagostin O."/>
            <person name="de Oliveira A.C."/>
            <person name="Bevan M."/>
            <person name="Bancroft I."/>
            <person name="Minx P."/>
            <person name="Cordum H."/>
            <person name="Wilson R."/>
            <person name="Cheng Z."/>
            <person name="Jin W."/>
            <person name="Jiang J."/>
            <person name="Leong S.A."/>
            <person name="Iwama H."/>
            <person name="Gojobori T."/>
            <person name="Itoh T."/>
            <person name="Niimura Y."/>
            <person name="Fujii Y."/>
            <person name="Habara T."/>
            <person name="Sakai H."/>
            <person name="Sato Y."/>
            <person name="Wilson G."/>
            <person name="Kumar K."/>
            <person name="McCouch S."/>
            <person name="Juretic N."/>
            <person name="Hoen D."/>
            <person name="Wright S."/>
            <person name="Bruskiewich R."/>
            <person name="Bureau T."/>
            <person name="Miyao A."/>
            <person name="Hirochika H."/>
            <person name="Nishikawa T."/>
            <person name="Kadowaki K."/>
            <person name="Sugiura M."/>
            <person name="Burr B."/>
            <person name="Sasaki T."/>
        </authorList>
    </citation>
    <scope>NUCLEOTIDE SEQUENCE [LARGE SCALE GENOMIC DNA]</scope>
    <source>
        <strain evidence="3">cv. Nipponbare</strain>
    </source>
</reference>
<dbReference type="AlphaFoldDB" id="A0A0P0X433"/>
<dbReference type="Proteomes" id="UP000059680">
    <property type="component" value="Chromosome 7"/>
</dbReference>
<dbReference type="EMBL" id="AP014963">
    <property type="protein sequence ID" value="BAT00544.1"/>
    <property type="molecule type" value="Genomic_DNA"/>
</dbReference>
<evidence type="ECO:0000313" key="3">
    <source>
        <dbReference type="Proteomes" id="UP000059680"/>
    </source>
</evidence>
<sequence>MASGGDDDSVSALRRRPARAVHLLHVSSADDDFASVLRRRLDGGAGAGGGGWGRGARAARQAMRATRPPATPPPRAGRCADASFLEGVVQVPRYRRLASMLHHASALSSLSSSSSSRLPGIRYHEYLGTILVYCSREGNMDKLDVGDVLDEQLEVAADAR</sequence>
<evidence type="ECO:0000256" key="1">
    <source>
        <dbReference type="SAM" id="MobiDB-lite"/>
    </source>
</evidence>
<feature type="compositionally biased region" description="Low complexity" evidence="1">
    <location>
        <begin position="55"/>
        <end position="68"/>
    </location>
</feature>
<reference evidence="2 3" key="3">
    <citation type="journal article" date="2013" name="Rice">
        <title>Improvement of the Oryza sativa Nipponbare reference genome using next generation sequence and optical map data.</title>
        <authorList>
            <person name="Kawahara Y."/>
            <person name="de la Bastide M."/>
            <person name="Hamilton J.P."/>
            <person name="Kanamori H."/>
            <person name="McCombie W.R."/>
            <person name="Ouyang S."/>
            <person name="Schwartz D.C."/>
            <person name="Tanaka T."/>
            <person name="Wu J."/>
            <person name="Zhou S."/>
            <person name="Childs K.L."/>
            <person name="Davidson R.M."/>
            <person name="Lin H."/>
            <person name="Quesada-Ocampo L."/>
            <person name="Vaillancourt B."/>
            <person name="Sakai H."/>
            <person name="Lee S.S."/>
            <person name="Kim J."/>
            <person name="Numa H."/>
            <person name="Itoh T."/>
            <person name="Buell C.R."/>
            <person name="Matsumoto T."/>
        </authorList>
    </citation>
    <scope>NUCLEOTIDE SEQUENCE [LARGE SCALE GENOMIC DNA]</scope>
    <source>
        <strain evidence="3">cv. Nipponbare</strain>
    </source>
</reference>
<accession>A0A0P0X433</accession>
<evidence type="ECO:0000313" key="2">
    <source>
        <dbReference type="EMBL" id="BAT00544.1"/>
    </source>
</evidence>
<protein>
    <submittedName>
        <fullName evidence="2">Os07g0205800 protein</fullName>
    </submittedName>
</protein>
<dbReference type="PaxDb" id="39947-A0A0P0X433"/>
<proteinExistence type="predicted"/>
<dbReference type="InParanoid" id="A0A0P0X433"/>